<feature type="compositionally biased region" description="Gly residues" evidence="1">
    <location>
        <begin position="45"/>
        <end position="57"/>
    </location>
</feature>
<evidence type="ECO:0000313" key="3">
    <source>
        <dbReference type="Proteomes" id="UP000230407"/>
    </source>
</evidence>
<keyword evidence="3" id="KW-1185">Reference proteome</keyword>
<feature type="region of interest" description="Disordered" evidence="1">
    <location>
        <begin position="23"/>
        <end position="62"/>
    </location>
</feature>
<reference evidence="2 3" key="1">
    <citation type="submission" date="2017-11" db="EMBL/GenBank/DDBJ databases">
        <title>Streptomyces carmine sp. nov., a novel actinomycete isolated from Sophora alopecuroides in Xinjiang, China.</title>
        <authorList>
            <person name="Wang Y."/>
            <person name="Luo X."/>
            <person name="Wan C."/>
            <person name="Zhang L."/>
        </authorList>
    </citation>
    <scope>NUCLEOTIDE SEQUENCE [LARGE SCALE GENOMIC DNA]</scope>
    <source>
        <strain evidence="2 3">TRM SA0054</strain>
    </source>
</reference>
<protein>
    <submittedName>
        <fullName evidence="2">Uncharacterized protein</fullName>
    </submittedName>
</protein>
<organism evidence="2 3">
    <name type="scientific">Streptomyces carminius</name>
    <dbReference type="NCBI Taxonomy" id="2665496"/>
    <lineage>
        <taxon>Bacteria</taxon>
        <taxon>Bacillati</taxon>
        <taxon>Actinomycetota</taxon>
        <taxon>Actinomycetes</taxon>
        <taxon>Kitasatosporales</taxon>
        <taxon>Streptomycetaceae</taxon>
        <taxon>Streptomyces</taxon>
    </lineage>
</organism>
<sequence length="151" mass="15146">MKLRHARTVAVTAAVLVALTGARKSDGGGCSGDDDGNDRSSSGGSVTGGSSGSGGGKGARKDITVLSCEVDSDGRMTARLRITNRKGLDATYDATVAFRSGSRDHGTAAVSGVEVPAGESVTTEAAGTHSDTVDGTERPRCSVTKASRTTL</sequence>
<comment type="caution">
    <text evidence="2">The sequence shown here is derived from an EMBL/GenBank/DDBJ whole genome shotgun (WGS) entry which is preliminary data.</text>
</comment>
<dbReference type="EMBL" id="PGGW01000039">
    <property type="protein sequence ID" value="PJE97667.1"/>
    <property type="molecule type" value="Genomic_DNA"/>
</dbReference>
<dbReference type="AlphaFoldDB" id="A0A2M8M0D6"/>
<name>A0A2M8M0D6_9ACTN</name>
<accession>A0A2M8M0D6</accession>
<feature type="region of interest" description="Disordered" evidence="1">
    <location>
        <begin position="103"/>
        <end position="151"/>
    </location>
</feature>
<gene>
    <name evidence="2" type="ORF">CUT44_11035</name>
</gene>
<dbReference type="RefSeq" id="WP_100201757.1">
    <property type="nucleotide sequence ID" value="NZ_PGGW01000039.1"/>
</dbReference>
<evidence type="ECO:0000256" key="1">
    <source>
        <dbReference type="SAM" id="MobiDB-lite"/>
    </source>
</evidence>
<feature type="compositionally biased region" description="Basic and acidic residues" evidence="1">
    <location>
        <begin position="131"/>
        <end position="140"/>
    </location>
</feature>
<proteinExistence type="predicted"/>
<dbReference type="Proteomes" id="UP000230407">
    <property type="component" value="Unassembled WGS sequence"/>
</dbReference>
<evidence type="ECO:0000313" key="2">
    <source>
        <dbReference type="EMBL" id="PJE97667.1"/>
    </source>
</evidence>